<dbReference type="Pfam" id="PF02234">
    <property type="entry name" value="CDI"/>
    <property type="match status" value="1"/>
</dbReference>
<organism evidence="8 9">
    <name type="scientific">Senna tora</name>
    <dbReference type="NCBI Taxonomy" id="362788"/>
    <lineage>
        <taxon>Eukaryota</taxon>
        <taxon>Viridiplantae</taxon>
        <taxon>Streptophyta</taxon>
        <taxon>Embryophyta</taxon>
        <taxon>Tracheophyta</taxon>
        <taxon>Spermatophyta</taxon>
        <taxon>Magnoliopsida</taxon>
        <taxon>eudicotyledons</taxon>
        <taxon>Gunneridae</taxon>
        <taxon>Pentapetalae</taxon>
        <taxon>rosids</taxon>
        <taxon>fabids</taxon>
        <taxon>Fabales</taxon>
        <taxon>Fabaceae</taxon>
        <taxon>Caesalpinioideae</taxon>
        <taxon>Cassia clade</taxon>
        <taxon>Senna</taxon>
    </lineage>
</organism>
<protein>
    <recommendedName>
        <fullName evidence="5">Cyclin-dependent kinase inhibitor</fullName>
    </recommendedName>
</protein>
<keyword evidence="3 5" id="KW-0649">Protein kinase inhibitor</keyword>
<dbReference type="InterPro" id="IPR044275">
    <property type="entry name" value="KRP"/>
</dbReference>
<feature type="domain" description="Cyclin-dependent kinase inhibitor" evidence="7">
    <location>
        <begin position="161"/>
        <end position="203"/>
    </location>
</feature>
<proteinExistence type="inferred from homology"/>
<dbReference type="EMBL" id="JAAIUW010000011">
    <property type="protein sequence ID" value="KAF7809820.1"/>
    <property type="molecule type" value="Genomic_DNA"/>
</dbReference>
<dbReference type="InterPro" id="IPR003175">
    <property type="entry name" value="CDI_dom"/>
</dbReference>
<evidence type="ECO:0000256" key="2">
    <source>
        <dbReference type="ARBA" id="ARBA00010274"/>
    </source>
</evidence>
<evidence type="ECO:0000313" key="9">
    <source>
        <dbReference type="Proteomes" id="UP000634136"/>
    </source>
</evidence>
<dbReference type="InterPro" id="IPR044898">
    <property type="entry name" value="CDI_dom_sf"/>
</dbReference>
<dbReference type="GO" id="GO:0051726">
    <property type="term" value="P:regulation of cell cycle"/>
    <property type="evidence" value="ECO:0007669"/>
    <property type="project" value="InterPro"/>
</dbReference>
<dbReference type="GO" id="GO:0005654">
    <property type="term" value="C:nucleoplasm"/>
    <property type="evidence" value="ECO:0007669"/>
    <property type="project" value="UniProtKB-SubCell"/>
</dbReference>
<keyword evidence="9" id="KW-1185">Reference proteome</keyword>
<sequence length="206" mass="22764">MVMSKCRGIADLAVMEMAQVGVTTRARAALAMGATATNSSAERSSKKRKINNDEGLKVSPSSSSFVQIKGRSHDDVIQPELEDRCYSLTSDQLPASCCSSNGSIGLDEERIEFVDLEVDSAQVETSTCNSGDERREMSPSSELRPNSPTETNTRCISTDMPSDLELEEFFASAENDIQKRFAEKYNYDIAKDVPLEGRYEWVQIKP</sequence>
<evidence type="ECO:0000313" key="8">
    <source>
        <dbReference type="EMBL" id="KAF7809820.1"/>
    </source>
</evidence>
<comment type="similarity">
    <text evidence="2 5">Belongs to the CDI family. ICK/KRP subfamily.</text>
</comment>
<dbReference type="PANTHER" id="PTHR46776">
    <property type="entry name" value="CYCLIN-DEPENDENT KINASE INHIBITOR 4-RELATED"/>
    <property type="match status" value="1"/>
</dbReference>
<dbReference type="Gene3D" id="4.10.365.10">
    <property type="entry name" value="p27"/>
    <property type="match status" value="1"/>
</dbReference>
<reference evidence="8" key="1">
    <citation type="submission" date="2020-09" db="EMBL/GenBank/DDBJ databases">
        <title>Genome-Enabled Discovery of Anthraquinone Biosynthesis in Senna tora.</title>
        <authorList>
            <person name="Kang S.-H."/>
            <person name="Pandey R.P."/>
            <person name="Lee C.-M."/>
            <person name="Sim J.-S."/>
            <person name="Jeong J.-T."/>
            <person name="Choi B.-S."/>
            <person name="Jung M."/>
            <person name="Ginzburg D."/>
            <person name="Zhao K."/>
            <person name="Won S.Y."/>
            <person name="Oh T.-J."/>
            <person name="Yu Y."/>
            <person name="Kim N.-H."/>
            <person name="Lee O.R."/>
            <person name="Lee T.-H."/>
            <person name="Bashyal P."/>
            <person name="Kim T.-S."/>
            <person name="Lee W.-H."/>
            <person name="Kawkins C."/>
            <person name="Kim C.-K."/>
            <person name="Kim J.S."/>
            <person name="Ahn B.O."/>
            <person name="Rhee S.Y."/>
            <person name="Sohng J.K."/>
        </authorList>
    </citation>
    <scope>NUCLEOTIDE SEQUENCE</scope>
    <source>
        <tissue evidence="8">Leaf</tissue>
    </source>
</reference>
<feature type="region of interest" description="Disordered" evidence="6">
    <location>
        <begin position="35"/>
        <end position="71"/>
    </location>
</feature>
<dbReference type="AlphaFoldDB" id="A0A834SW60"/>
<comment type="caution">
    <text evidence="8">The sequence shown here is derived from an EMBL/GenBank/DDBJ whole genome shotgun (WGS) entry which is preliminary data.</text>
</comment>
<dbReference type="Proteomes" id="UP000634136">
    <property type="component" value="Unassembled WGS sequence"/>
</dbReference>
<dbReference type="GO" id="GO:0004861">
    <property type="term" value="F:cyclin-dependent protein serine/threonine kinase inhibitor activity"/>
    <property type="evidence" value="ECO:0007669"/>
    <property type="project" value="UniProtKB-UniRule"/>
</dbReference>
<evidence type="ECO:0000259" key="7">
    <source>
        <dbReference type="Pfam" id="PF02234"/>
    </source>
</evidence>
<evidence type="ECO:0000256" key="3">
    <source>
        <dbReference type="ARBA" id="ARBA00023013"/>
    </source>
</evidence>
<evidence type="ECO:0000256" key="4">
    <source>
        <dbReference type="ARBA" id="ARBA00023306"/>
    </source>
</evidence>
<evidence type="ECO:0000256" key="1">
    <source>
        <dbReference type="ARBA" id="ARBA00004642"/>
    </source>
</evidence>
<gene>
    <name evidence="8" type="ORF">G2W53_036563</name>
</gene>
<dbReference type="PIRSF" id="PIRSF017811">
    <property type="entry name" value="CDK_inhib_pln"/>
    <property type="match status" value="1"/>
</dbReference>
<comment type="subcellular location">
    <subcellularLocation>
        <location evidence="1">Nucleus</location>
        <location evidence="1">Nucleoplasm</location>
    </subcellularLocation>
</comment>
<evidence type="ECO:0000256" key="6">
    <source>
        <dbReference type="SAM" id="MobiDB-lite"/>
    </source>
</evidence>
<name>A0A834SW60_9FABA</name>
<feature type="compositionally biased region" description="Polar residues" evidence="6">
    <location>
        <begin position="138"/>
        <end position="157"/>
    </location>
</feature>
<feature type="region of interest" description="Disordered" evidence="6">
    <location>
        <begin position="122"/>
        <end position="157"/>
    </location>
</feature>
<keyword evidence="4" id="KW-0131">Cell cycle</keyword>
<accession>A0A834SW60</accession>
<dbReference type="OrthoDB" id="9940972at2759"/>
<evidence type="ECO:0000256" key="5">
    <source>
        <dbReference type="PIRNR" id="PIRNR017811"/>
    </source>
</evidence>